<feature type="compositionally biased region" description="Polar residues" evidence="2">
    <location>
        <begin position="17"/>
        <end position="27"/>
    </location>
</feature>
<feature type="compositionally biased region" description="Polar residues" evidence="2">
    <location>
        <begin position="120"/>
        <end position="135"/>
    </location>
</feature>
<dbReference type="EMBL" id="JBANMG010000001">
    <property type="protein sequence ID" value="KAK6957764.1"/>
    <property type="molecule type" value="Genomic_DNA"/>
</dbReference>
<organism evidence="3 4">
    <name type="scientific">Daldinia eschscholtzii</name>
    <dbReference type="NCBI Taxonomy" id="292717"/>
    <lineage>
        <taxon>Eukaryota</taxon>
        <taxon>Fungi</taxon>
        <taxon>Dikarya</taxon>
        <taxon>Ascomycota</taxon>
        <taxon>Pezizomycotina</taxon>
        <taxon>Sordariomycetes</taxon>
        <taxon>Xylariomycetidae</taxon>
        <taxon>Xylariales</taxon>
        <taxon>Hypoxylaceae</taxon>
        <taxon>Daldinia</taxon>
    </lineage>
</organism>
<evidence type="ECO:0000313" key="3">
    <source>
        <dbReference type="EMBL" id="KAK6957764.1"/>
    </source>
</evidence>
<dbReference type="Proteomes" id="UP001369815">
    <property type="component" value="Unassembled WGS sequence"/>
</dbReference>
<feature type="region of interest" description="Disordered" evidence="2">
    <location>
        <begin position="82"/>
        <end position="153"/>
    </location>
</feature>
<evidence type="ECO:0000313" key="4">
    <source>
        <dbReference type="Proteomes" id="UP001369815"/>
    </source>
</evidence>
<protein>
    <submittedName>
        <fullName evidence="3">Uncharacterized protein</fullName>
    </submittedName>
</protein>
<gene>
    <name evidence="3" type="ORF">Daesc_000553</name>
</gene>
<proteinExistence type="predicted"/>
<sequence>MSFHIPRRPVNDGSVFDSPQSDISTPQRPQPAKLRDRMSPTSTSPMMEDLVERVATAMLERDKLQEQIEDVIERQSIYISSRPSTAHGQPEMAPMPEIPALPPNAPSFSERLSSDRPRTALSQTSARTSYKANSSRKVESRVPPPPLPLKLRPPLRKKKSFSRVSTWLFPGGEPNRDISLEPVTNDPRPITDTDGFYQTADFEEDRRCSIDTLSTSSDWTVEEEQTLPTSLSPSSTTTLRAKLEAPMAIASGLRHPMVFPQRQSVGVAV</sequence>
<keyword evidence="1" id="KW-0175">Coiled coil</keyword>
<evidence type="ECO:0000256" key="2">
    <source>
        <dbReference type="SAM" id="MobiDB-lite"/>
    </source>
</evidence>
<comment type="caution">
    <text evidence="3">The sequence shown here is derived from an EMBL/GenBank/DDBJ whole genome shotgun (WGS) entry which is preliminary data.</text>
</comment>
<feature type="region of interest" description="Disordered" evidence="2">
    <location>
        <begin position="1"/>
        <end position="47"/>
    </location>
</feature>
<name>A0AAX6MZ39_9PEZI</name>
<feature type="coiled-coil region" evidence="1">
    <location>
        <begin position="47"/>
        <end position="74"/>
    </location>
</feature>
<keyword evidence="4" id="KW-1185">Reference proteome</keyword>
<accession>A0AAX6MZ39</accession>
<reference evidence="3 4" key="1">
    <citation type="journal article" date="2024" name="Front Chem Biol">
        <title>Unveiling the potential of Daldinia eschscholtzii MFLUCC 19-0629 through bioactivity and bioinformatics studies for enhanced sustainable agriculture production.</title>
        <authorList>
            <person name="Brooks S."/>
            <person name="Weaver J.A."/>
            <person name="Klomchit A."/>
            <person name="Alharthi S.A."/>
            <person name="Onlamun T."/>
            <person name="Nurani R."/>
            <person name="Vong T.K."/>
            <person name="Alberti F."/>
            <person name="Greco C."/>
        </authorList>
    </citation>
    <scope>NUCLEOTIDE SEQUENCE [LARGE SCALE GENOMIC DNA]</scope>
    <source>
        <strain evidence="3">MFLUCC 19-0629</strain>
    </source>
</reference>
<feature type="compositionally biased region" description="Pro residues" evidence="2">
    <location>
        <begin position="96"/>
        <end position="105"/>
    </location>
</feature>
<evidence type="ECO:0000256" key="1">
    <source>
        <dbReference type="SAM" id="Coils"/>
    </source>
</evidence>
<dbReference type="AlphaFoldDB" id="A0AAX6MZ39"/>